<dbReference type="AlphaFoldDB" id="A0A6B1DVA7"/>
<dbReference type="EMBL" id="VXPY01000075">
    <property type="protein sequence ID" value="MYD90735.1"/>
    <property type="molecule type" value="Genomic_DNA"/>
</dbReference>
<organism evidence="3">
    <name type="scientific">Caldilineaceae bacterium SB0662_bin_9</name>
    <dbReference type="NCBI Taxonomy" id="2605258"/>
    <lineage>
        <taxon>Bacteria</taxon>
        <taxon>Bacillati</taxon>
        <taxon>Chloroflexota</taxon>
        <taxon>Caldilineae</taxon>
        <taxon>Caldilineales</taxon>
        <taxon>Caldilineaceae</taxon>
    </lineage>
</organism>
<feature type="transmembrane region" description="Helical" evidence="2">
    <location>
        <begin position="400"/>
        <end position="427"/>
    </location>
</feature>
<name>A0A6B1DVA7_9CHLR</name>
<evidence type="ECO:0000256" key="1">
    <source>
        <dbReference type="SAM" id="MobiDB-lite"/>
    </source>
</evidence>
<feature type="region of interest" description="Disordered" evidence="1">
    <location>
        <begin position="215"/>
        <end position="246"/>
    </location>
</feature>
<evidence type="ECO:0000256" key="2">
    <source>
        <dbReference type="SAM" id="Phobius"/>
    </source>
</evidence>
<keyword evidence="2" id="KW-0472">Membrane</keyword>
<comment type="caution">
    <text evidence="3">The sequence shown here is derived from an EMBL/GenBank/DDBJ whole genome shotgun (WGS) entry which is preliminary data.</text>
</comment>
<keyword evidence="2" id="KW-0812">Transmembrane</keyword>
<feature type="transmembrane region" description="Helical" evidence="2">
    <location>
        <begin position="180"/>
        <end position="202"/>
    </location>
</feature>
<feature type="transmembrane region" description="Helical" evidence="2">
    <location>
        <begin position="130"/>
        <end position="150"/>
    </location>
</feature>
<keyword evidence="2" id="KW-1133">Transmembrane helix</keyword>
<evidence type="ECO:0000313" key="3">
    <source>
        <dbReference type="EMBL" id="MYD90735.1"/>
    </source>
</evidence>
<accession>A0A6B1DVA7</accession>
<sequence>MRIGETALDQGHPLQHSVDIKTLGRSAVLGAASNVLALASVIGILYLGFAVVGVFYGLANTLARAGSELGALTDKTTGELVLESLGGTFSNAVNGLVAAWPAFIVFAVLGIVAATGWFLSGSLTETRRWFVSFGVMAAVIGATAIVWMMLQRNQIQIWIAESPELFRWREVLMRSIGTDISVMLVFSLLVAAPIWMAWRWWFERLTQRRNRLPTPNMPLPSALPKQNQPRRDSGTPFGRRSHPTGTGAADPYRSLLLSRPFLLGASVLFLLLSAAVLLLNSQYKQSTLRLEHGAFVLTRVDPVSSDTLFLDPDARKIRIVNVNGEGSVTVRLTSAESNAAALEPVTDWSFTRRNDQEYFYKEFSLTGLTPGAYRLEFEQIKGWGWYEWTLSQGTTQDSTILSLAMGIVLASALVTAGLLLISGILAVHRRL</sequence>
<protein>
    <submittedName>
        <fullName evidence="3">Uncharacterized protein</fullName>
    </submittedName>
</protein>
<feature type="transmembrane region" description="Helical" evidence="2">
    <location>
        <begin position="98"/>
        <end position="118"/>
    </location>
</feature>
<reference evidence="3" key="1">
    <citation type="submission" date="2019-09" db="EMBL/GenBank/DDBJ databases">
        <title>Characterisation of the sponge microbiome using genome-centric metagenomics.</title>
        <authorList>
            <person name="Engelberts J.P."/>
            <person name="Robbins S.J."/>
            <person name="De Goeij J.M."/>
            <person name="Aranda M."/>
            <person name="Bell S.C."/>
            <person name="Webster N.S."/>
        </authorList>
    </citation>
    <scope>NUCLEOTIDE SEQUENCE</scope>
    <source>
        <strain evidence="3">SB0662_bin_9</strain>
    </source>
</reference>
<feature type="transmembrane region" description="Helical" evidence="2">
    <location>
        <begin position="261"/>
        <end position="279"/>
    </location>
</feature>
<feature type="transmembrane region" description="Helical" evidence="2">
    <location>
        <begin position="35"/>
        <end position="59"/>
    </location>
</feature>
<gene>
    <name evidence="3" type="ORF">F4Y08_10435</name>
</gene>
<proteinExistence type="predicted"/>